<dbReference type="AlphaFoldDB" id="A0AAE0LW71"/>
<evidence type="ECO:0000313" key="2">
    <source>
        <dbReference type="Proteomes" id="UP001278766"/>
    </source>
</evidence>
<comment type="caution">
    <text evidence="1">The sequence shown here is derived from an EMBL/GenBank/DDBJ whole genome shotgun (WGS) entry which is preliminary data.</text>
</comment>
<dbReference type="GeneID" id="87840276"/>
<evidence type="ECO:0008006" key="3">
    <source>
        <dbReference type="Google" id="ProtNLM"/>
    </source>
</evidence>
<reference evidence="1" key="2">
    <citation type="submission" date="2023-06" db="EMBL/GenBank/DDBJ databases">
        <authorList>
            <consortium name="Lawrence Berkeley National Laboratory"/>
            <person name="Haridas S."/>
            <person name="Hensen N."/>
            <person name="Bonometti L."/>
            <person name="Westerberg I."/>
            <person name="Brannstrom I.O."/>
            <person name="Guillou S."/>
            <person name="Cros-Aarteil S."/>
            <person name="Calhoun S."/>
            <person name="Kuo A."/>
            <person name="Mondo S."/>
            <person name="Pangilinan J."/>
            <person name="Riley R."/>
            <person name="Labutti K."/>
            <person name="Andreopoulos B."/>
            <person name="Lipzen A."/>
            <person name="Chen C."/>
            <person name="Yanf M."/>
            <person name="Daum C."/>
            <person name="Ng V."/>
            <person name="Clum A."/>
            <person name="Steindorff A."/>
            <person name="Ohm R."/>
            <person name="Martin F."/>
            <person name="Silar P."/>
            <person name="Natvig D."/>
            <person name="Lalanne C."/>
            <person name="Gautier V."/>
            <person name="Ament-Velasquez S.L."/>
            <person name="Kruys A."/>
            <person name="Hutchinson M.I."/>
            <person name="Powell A.J."/>
            <person name="Barry K."/>
            <person name="Miller A.N."/>
            <person name="Grigoriev I.V."/>
            <person name="Debuchy R."/>
            <person name="Gladieux P."/>
            <person name="Thoren M.H."/>
            <person name="Johannesson H."/>
        </authorList>
    </citation>
    <scope>NUCLEOTIDE SEQUENCE</scope>
    <source>
        <strain evidence="1">CBS 168.71</strain>
    </source>
</reference>
<protein>
    <recommendedName>
        <fullName evidence="3">Fucose-specific lectin</fullName>
    </recommendedName>
</protein>
<name>A0AAE0LW71_9PEZI</name>
<dbReference type="RefSeq" id="XP_062663189.1">
    <property type="nucleotide sequence ID" value="XM_062803328.1"/>
</dbReference>
<dbReference type="Gene3D" id="2.120.10.70">
    <property type="entry name" value="Fucose-specific lectin"/>
    <property type="match status" value="1"/>
</dbReference>
<dbReference type="Proteomes" id="UP001278766">
    <property type="component" value="Unassembled WGS sequence"/>
</dbReference>
<proteinExistence type="predicted"/>
<reference evidence="1" key="1">
    <citation type="journal article" date="2023" name="Mol. Phylogenet. Evol.">
        <title>Genome-scale phylogeny and comparative genomics of the fungal order Sordariales.</title>
        <authorList>
            <person name="Hensen N."/>
            <person name="Bonometti L."/>
            <person name="Westerberg I."/>
            <person name="Brannstrom I.O."/>
            <person name="Guillou S."/>
            <person name="Cros-Aarteil S."/>
            <person name="Calhoun S."/>
            <person name="Haridas S."/>
            <person name="Kuo A."/>
            <person name="Mondo S."/>
            <person name="Pangilinan J."/>
            <person name="Riley R."/>
            <person name="LaButti K."/>
            <person name="Andreopoulos B."/>
            <person name="Lipzen A."/>
            <person name="Chen C."/>
            <person name="Yan M."/>
            <person name="Daum C."/>
            <person name="Ng V."/>
            <person name="Clum A."/>
            <person name="Steindorff A."/>
            <person name="Ohm R.A."/>
            <person name="Martin F."/>
            <person name="Silar P."/>
            <person name="Natvig D.O."/>
            <person name="Lalanne C."/>
            <person name="Gautier V."/>
            <person name="Ament-Velasquez S.L."/>
            <person name="Kruys A."/>
            <person name="Hutchinson M.I."/>
            <person name="Powell A.J."/>
            <person name="Barry K."/>
            <person name="Miller A.N."/>
            <person name="Grigoriev I.V."/>
            <person name="Debuchy R."/>
            <person name="Gladieux P."/>
            <person name="Hiltunen Thoren M."/>
            <person name="Johannesson H."/>
        </authorList>
    </citation>
    <scope>NUCLEOTIDE SEQUENCE</scope>
    <source>
        <strain evidence="1">CBS 168.71</strain>
    </source>
</reference>
<organism evidence="1 2">
    <name type="scientific">Chaetomium fimeti</name>
    <dbReference type="NCBI Taxonomy" id="1854472"/>
    <lineage>
        <taxon>Eukaryota</taxon>
        <taxon>Fungi</taxon>
        <taxon>Dikarya</taxon>
        <taxon>Ascomycota</taxon>
        <taxon>Pezizomycotina</taxon>
        <taxon>Sordariomycetes</taxon>
        <taxon>Sordariomycetidae</taxon>
        <taxon>Sordariales</taxon>
        <taxon>Chaetomiaceae</taxon>
        <taxon>Chaetomium</taxon>
    </lineage>
</organism>
<keyword evidence="2" id="KW-1185">Reference proteome</keyword>
<gene>
    <name evidence="1" type="ORF">B0H64DRAFT_389264</name>
</gene>
<sequence>MLCSLCNGIEGNYKPTANWATLELNITALTSSHLATAPTPTNYSMIAVEAGYAIFYQTPADKLAVSITQLDSPDRPAGFHQPWPTTLPDITLPKRAPIAAFSIARPGDTLQRVDTTVLYLDADANINVLSSPEALMAGWTMAKPEALRGADKDTDIACLNMATSEYNAAEVPVALEAASEDTRCYFQREGSVVEVWLDVERGEWVVMGSVPIP</sequence>
<dbReference type="EMBL" id="JAUEPN010000002">
    <property type="protein sequence ID" value="KAK3299675.1"/>
    <property type="molecule type" value="Genomic_DNA"/>
</dbReference>
<accession>A0AAE0LW71</accession>
<evidence type="ECO:0000313" key="1">
    <source>
        <dbReference type="EMBL" id="KAK3299675.1"/>
    </source>
</evidence>